<dbReference type="EMBL" id="FNHW01000006">
    <property type="protein sequence ID" value="SDN52888.1"/>
    <property type="molecule type" value="Genomic_DNA"/>
</dbReference>
<feature type="transmembrane region" description="Helical" evidence="1">
    <location>
        <begin position="41"/>
        <end position="64"/>
    </location>
</feature>
<dbReference type="STRING" id="459525.SAMN04488137_4796"/>
<dbReference type="Proteomes" id="UP000199544">
    <property type="component" value="Unassembled WGS sequence"/>
</dbReference>
<feature type="transmembrane region" description="Helical" evidence="1">
    <location>
        <begin position="6"/>
        <end position="29"/>
    </location>
</feature>
<organism evidence="2 3">
    <name type="scientific">Fictibacillus solisalsi</name>
    <dbReference type="NCBI Taxonomy" id="459525"/>
    <lineage>
        <taxon>Bacteria</taxon>
        <taxon>Bacillati</taxon>
        <taxon>Bacillota</taxon>
        <taxon>Bacilli</taxon>
        <taxon>Bacillales</taxon>
        <taxon>Fictibacillaceae</taxon>
        <taxon>Fictibacillus</taxon>
    </lineage>
</organism>
<name>A0A1H0C4U2_9BACL</name>
<protein>
    <submittedName>
        <fullName evidence="2">Uncharacterized protein</fullName>
    </submittedName>
</protein>
<feature type="transmembrane region" description="Helical" evidence="1">
    <location>
        <begin position="70"/>
        <end position="90"/>
    </location>
</feature>
<keyword evidence="3" id="KW-1185">Reference proteome</keyword>
<keyword evidence="1" id="KW-0472">Membrane</keyword>
<evidence type="ECO:0000313" key="2">
    <source>
        <dbReference type="EMBL" id="SDN52888.1"/>
    </source>
</evidence>
<gene>
    <name evidence="2" type="ORF">SAMN04488137_4796</name>
</gene>
<sequence length="97" mass="10934">MFALLFILVLILTANLIYSILFIFSFRGVKRMFESCVENDFTIIVSIAAILLFGPAYYIAAFVYKWNGLLARLAMIVVSFLFFLLLGFAIDGMSKTA</sequence>
<keyword evidence="1" id="KW-1133">Transmembrane helix</keyword>
<accession>A0A1H0C4U2</accession>
<keyword evidence="1" id="KW-0812">Transmembrane</keyword>
<reference evidence="3" key="1">
    <citation type="submission" date="2016-10" db="EMBL/GenBank/DDBJ databases">
        <authorList>
            <person name="Varghese N."/>
            <person name="Submissions S."/>
        </authorList>
    </citation>
    <scope>NUCLEOTIDE SEQUENCE [LARGE SCALE GENOMIC DNA]</scope>
    <source>
        <strain evidence="3">CGMCC 1.6854</strain>
    </source>
</reference>
<evidence type="ECO:0000256" key="1">
    <source>
        <dbReference type="SAM" id="Phobius"/>
    </source>
</evidence>
<proteinExistence type="predicted"/>
<dbReference type="AlphaFoldDB" id="A0A1H0C4U2"/>
<evidence type="ECO:0000313" key="3">
    <source>
        <dbReference type="Proteomes" id="UP000199544"/>
    </source>
</evidence>